<sequence>MEFFFVGPNPTLLFSLSVFSPIFPINRVKGGVGGVIGTFSDRVGDSDREVLGLWTSDLAREFVIEEQWRWSSTLLPWESTRYELVVHCTSLMINMFCSSYMMSICRQARDTTQQLKIRRSSPVLGAYGLRPRPCIQSSNVSSCFCSFAASLVLTRALSPSPTTAPSRYGRE</sequence>
<accession>A0ACB9NWC6</accession>
<dbReference type="EMBL" id="CM042886">
    <property type="protein sequence ID" value="KAI4340960.1"/>
    <property type="molecule type" value="Genomic_DNA"/>
</dbReference>
<dbReference type="Proteomes" id="UP001057402">
    <property type="component" value="Chromosome 7"/>
</dbReference>
<evidence type="ECO:0000313" key="1">
    <source>
        <dbReference type="EMBL" id="KAI4340960.1"/>
    </source>
</evidence>
<proteinExistence type="predicted"/>
<protein>
    <submittedName>
        <fullName evidence="1">Uncharacterized protein</fullName>
    </submittedName>
</protein>
<evidence type="ECO:0000313" key="2">
    <source>
        <dbReference type="Proteomes" id="UP001057402"/>
    </source>
</evidence>
<keyword evidence="2" id="KW-1185">Reference proteome</keyword>
<comment type="caution">
    <text evidence="1">The sequence shown here is derived from an EMBL/GenBank/DDBJ whole genome shotgun (WGS) entry which is preliminary data.</text>
</comment>
<gene>
    <name evidence="1" type="ORF">MLD38_025746</name>
</gene>
<reference evidence="2" key="1">
    <citation type="journal article" date="2023" name="Front. Plant Sci.">
        <title>Chromosomal-level genome assembly of Melastoma candidum provides insights into trichome evolution.</title>
        <authorList>
            <person name="Zhong Y."/>
            <person name="Wu W."/>
            <person name="Sun C."/>
            <person name="Zou P."/>
            <person name="Liu Y."/>
            <person name="Dai S."/>
            <person name="Zhou R."/>
        </authorList>
    </citation>
    <scope>NUCLEOTIDE SEQUENCE [LARGE SCALE GENOMIC DNA]</scope>
</reference>
<organism evidence="1 2">
    <name type="scientific">Melastoma candidum</name>
    <dbReference type="NCBI Taxonomy" id="119954"/>
    <lineage>
        <taxon>Eukaryota</taxon>
        <taxon>Viridiplantae</taxon>
        <taxon>Streptophyta</taxon>
        <taxon>Embryophyta</taxon>
        <taxon>Tracheophyta</taxon>
        <taxon>Spermatophyta</taxon>
        <taxon>Magnoliopsida</taxon>
        <taxon>eudicotyledons</taxon>
        <taxon>Gunneridae</taxon>
        <taxon>Pentapetalae</taxon>
        <taxon>rosids</taxon>
        <taxon>malvids</taxon>
        <taxon>Myrtales</taxon>
        <taxon>Melastomataceae</taxon>
        <taxon>Melastomatoideae</taxon>
        <taxon>Melastomateae</taxon>
        <taxon>Melastoma</taxon>
    </lineage>
</organism>
<name>A0ACB9NWC6_9MYRT</name>